<accession>A0A9D9E7K0</accession>
<dbReference type="CDD" id="cd00540">
    <property type="entry name" value="AAG"/>
    <property type="match status" value="1"/>
</dbReference>
<dbReference type="EC" id="3.2.2.-" evidence="5"/>
<dbReference type="EMBL" id="JADIMP010000051">
    <property type="protein sequence ID" value="MBO8441401.1"/>
    <property type="molecule type" value="Genomic_DNA"/>
</dbReference>
<comment type="caution">
    <text evidence="6">The sequence shown here is derived from an EMBL/GenBank/DDBJ whole genome shotgun (WGS) entry which is preliminary data.</text>
</comment>
<proteinExistence type="inferred from homology"/>
<sequence>MHNDVLKFLTQNPTEEIAKQLLGCELSFYGNSEVVSGYIVETEAYLGDKDTAAHSYKHRKSNANKSLFKQGGHLYVHTMRGLILMNIVCQEEGIPQGVLLRAIEPNKGIDLMHKNRHCKDFNELTNGPAKLTQAFGIKDLSLDGSKVNDDLINLNIKDKKIPKEIVSSARIGVSKGSWEKKPLRFYVQGNPYVSKTKKSSWNMNSLGWN</sequence>
<name>A0A9D9E7K0_9LACO</name>
<evidence type="ECO:0000256" key="3">
    <source>
        <dbReference type="ARBA" id="ARBA00022801"/>
    </source>
</evidence>
<keyword evidence="4 5" id="KW-0234">DNA repair</keyword>
<dbReference type="SUPFAM" id="SSF50486">
    <property type="entry name" value="FMT C-terminal domain-like"/>
    <property type="match status" value="1"/>
</dbReference>
<dbReference type="HAMAP" id="MF_00527">
    <property type="entry name" value="3MGH"/>
    <property type="match status" value="1"/>
</dbReference>
<dbReference type="InterPro" id="IPR036995">
    <property type="entry name" value="MPG_sf"/>
</dbReference>
<reference evidence="6" key="2">
    <citation type="journal article" date="2021" name="PeerJ">
        <title>Extensive microbial diversity within the chicken gut microbiome revealed by metagenomics and culture.</title>
        <authorList>
            <person name="Gilroy R."/>
            <person name="Ravi A."/>
            <person name="Getino M."/>
            <person name="Pursley I."/>
            <person name="Horton D.L."/>
            <person name="Alikhan N.F."/>
            <person name="Baker D."/>
            <person name="Gharbi K."/>
            <person name="Hall N."/>
            <person name="Watson M."/>
            <person name="Adriaenssens E.M."/>
            <person name="Foster-Nyarko E."/>
            <person name="Jarju S."/>
            <person name="Secka A."/>
            <person name="Antonio M."/>
            <person name="Oren A."/>
            <person name="Chaudhuri R.R."/>
            <person name="La Ragione R."/>
            <person name="Hildebrand F."/>
            <person name="Pallen M.J."/>
        </authorList>
    </citation>
    <scope>NUCLEOTIDE SEQUENCE</scope>
    <source>
        <strain evidence="6">C6-149</strain>
    </source>
</reference>
<keyword evidence="3 5" id="KW-0378">Hydrolase</keyword>
<dbReference type="InterPro" id="IPR003180">
    <property type="entry name" value="MPG"/>
</dbReference>
<reference evidence="6" key="1">
    <citation type="submission" date="2020-10" db="EMBL/GenBank/DDBJ databases">
        <authorList>
            <person name="Gilroy R."/>
        </authorList>
    </citation>
    <scope>NUCLEOTIDE SEQUENCE</scope>
    <source>
        <strain evidence="6">C6-149</strain>
    </source>
</reference>
<dbReference type="GO" id="GO:0003677">
    <property type="term" value="F:DNA binding"/>
    <property type="evidence" value="ECO:0007669"/>
    <property type="project" value="InterPro"/>
</dbReference>
<protein>
    <recommendedName>
        <fullName evidence="5">Putative 3-methyladenine DNA glycosylase</fullName>
        <ecNumber evidence="5">3.2.2.-</ecNumber>
    </recommendedName>
</protein>
<evidence type="ECO:0000256" key="4">
    <source>
        <dbReference type="ARBA" id="ARBA00023204"/>
    </source>
</evidence>
<keyword evidence="2 5" id="KW-0227">DNA damage</keyword>
<evidence type="ECO:0000313" key="7">
    <source>
        <dbReference type="Proteomes" id="UP000823614"/>
    </source>
</evidence>
<evidence type="ECO:0000256" key="5">
    <source>
        <dbReference type="HAMAP-Rule" id="MF_00527"/>
    </source>
</evidence>
<dbReference type="FunFam" id="3.10.300.10:FF:000001">
    <property type="entry name" value="Putative 3-methyladenine DNA glycosylase"/>
    <property type="match status" value="1"/>
</dbReference>
<evidence type="ECO:0000256" key="2">
    <source>
        <dbReference type="ARBA" id="ARBA00022763"/>
    </source>
</evidence>
<dbReference type="GO" id="GO:0006284">
    <property type="term" value="P:base-excision repair"/>
    <property type="evidence" value="ECO:0007669"/>
    <property type="project" value="InterPro"/>
</dbReference>
<dbReference type="GO" id="GO:0003905">
    <property type="term" value="F:alkylbase DNA N-glycosylase activity"/>
    <property type="evidence" value="ECO:0007669"/>
    <property type="project" value="InterPro"/>
</dbReference>
<dbReference type="PANTHER" id="PTHR10429:SF0">
    <property type="entry name" value="DNA-3-METHYLADENINE GLYCOSYLASE"/>
    <property type="match status" value="1"/>
</dbReference>
<dbReference type="NCBIfam" id="TIGR00567">
    <property type="entry name" value="3mg"/>
    <property type="match status" value="1"/>
</dbReference>
<organism evidence="6 7">
    <name type="scientific">Candidatus Gallilactobacillus intestinavium</name>
    <dbReference type="NCBI Taxonomy" id="2840838"/>
    <lineage>
        <taxon>Bacteria</taxon>
        <taxon>Bacillati</taxon>
        <taxon>Bacillota</taxon>
        <taxon>Bacilli</taxon>
        <taxon>Lactobacillales</taxon>
        <taxon>Lactobacillaceae</taxon>
        <taxon>Lactobacillaceae incertae sedis</taxon>
        <taxon>Candidatus Gallilactobacillus</taxon>
    </lineage>
</organism>
<dbReference type="Gene3D" id="3.10.300.10">
    <property type="entry name" value="Methylpurine-DNA glycosylase (MPG)"/>
    <property type="match status" value="1"/>
</dbReference>
<dbReference type="PANTHER" id="PTHR10429">
    <property type="entry name" value="DNA-3-METHYLADENINE GLYCOSYLASE"/>
    <property type="match status" value="1"/>
</dbReference>
<gene>
    <name evidence="6" type="ORF">IAA89_03020</name>
</gene>
<evidence type="ECO:0000313" key="6">
    <source>
        <dbReference type="EMBL" id="MBO8441401.1"/>
    </source>
</evidence>
<dbReference type="Pfam" id="PF02245">
    <property type="entry name" value="Pur_DNA_glyco"/>
    <property type="match status" value="1"/>
</dbReference>
<dbReference type="InterPro" id="IPR011034">
    <property type="entry name" value="Formyl_transferase-like_C_sf"/>
</dbReference>
<comment type="similarity">
    <text evidence="1 5">Belongs to the DNA glycosylase MPG family.</text>
</comment>
<dbReference type="AlphaFoldDB" id="A0A9D9E7K0"/>
<dbReference type="Proteomes" id="UP000823614">
    <property type="component" value="Unassembled WGS sequence"/>
</dbReference>
<evidence type="ECO:0000256" key="1">
    <source>
        <dbReference type="ARBA" id="ARBA00009232"/>
    </source>
</evidence>